<dbReference type="NCBIfam" id="TIGR00539">
    <property type="entry name" value="hemN_rel"/>
    <property type="match status" value="1"/>
</dbReference>
<evidence type="ECO:0000259" key="3">
    <source>
        <dbReference type="PROSITE" id="PS51918"/>
    </source>
</evidence>
<protein>
    <recommendedName>
        <fullName evidence="2">Heme chaperone HemW</fullName>
    </recommendedName>
</protein>
<dbReference type="InterPro" id="IPR010723">
    <property type="entry name" value="HemN_C"/>
</dbReference>
<feature type="domain" description="Radical SAM core" evidence="3">
    <location>
        <begin position="1"/>
        <end position="234"/>
    </location>
</feature>
<accession>A0A3M8SYW0</accession>
<keyword evidence="2" id="KW-0004">4Fe-4S</keyword>
<dbReference type="RefSeq" id="WP_123086008.1">
    <property type="nucleotide sequence ID" value="NZ_RIBS01000001.1"/>
</dbReference>
<dbReference type="Proteomes" id="UP000267049">
    <property type="component" value="Unassembled WGS sequence"/>
</dbReference>
<dbReference type="GO" id="GO:0046872">
    <property type="term" value="F:metal ion binding"/>
    <property type="evidence" value="ECO:0007669"/>
    <property type="project" value="UniProtKB-UniRule"/>
</dbReference>
<dbReference type="SFLD" id="SFLDS00029">
    <property type="entry name" value="Radical_SAM"/>
    <property type="match status" value="1"/>
</dbReference>
<comment type="function">
    <text evidence="2">Probably acts as a heme chaperone, transferring heme to an unknown acceptor. Binds one molecule of heme per monomer, possibly covalently. Binds 1 [4Fe-4S] cluster. The cluster is coordinated with 3 cysteines and an exchangeable S-adenosyl-L-methionine.</text>
</comment>
<dbReference type="InterPro" id="IPR034505">
    <property type="entry name" value="Coproporphyrinogen-III_oxidase"/>
</dbReference>
<dbReference type="GO" id="GO:0004109">
    <property type="term" value="F:coproporphyrinogen oxidase activity"/>
    <property type="evidence" value="ECO:0007669"/>
    <property type="project" value="InterPro"/>
</dbReference>
<evidence type="ECO:0000313" key="5">
    <source>
        <dbReference type="Proteomes" id="UP000267049"/>
    </source>
</evidence>
<keyword evidence="2" id="KW-0143">Chaperone</keyword>
<organism evidence="4 5">
    <name type="scientific">Montanilutibacter psychrotolerans</name>
    <dbReference type="NCBI Taxonomy" id="1327343"/>
    <lineage>
        <taxon>Bacteria</taxon>
        <taxon>Pseudomonadati</taxon>
        <taxon>Pseudomonadota</taxon>
        <taxon>Gammaproteobacteria</taxon>
        <taxon>Lysobacterales</taxon>
        <taxon>Lysobacteraceae</taxon>
        <taxon>Montanilutibacter</taxon>
    </lineage>
</organism>
<dbReference type="OrthoDB" id="9808022at2"/>
<sequence length="384" mass="42207">MLTTPPLSLYVHVPWCVRKCPYCDFNSHEGRGELPFAAYVDALLADLDHDLPLVWGRVVHSVFFGGGTPSLMPPEFIDRFLQGASSRLRMAPGCEITLETNPGTAEHGRFGGYRAAGVNRLSFGIQSFDDGCLKRLGRIHDAAQADAAVKLAQDAGFDNFNLDLMYALPGQTLAMAERDLERAFALQPTHVSHYQLTLEPNTVFAARPPAGIPAEDDSWDMQEHCQAMLAAAGYGQYEVSAYAQPERQCAHNLNYWKYGDYLGIGAGAHAKITLGSEQDILRRWKLKHPTAYLAHAGTDAAIGGDERITLQRRPFEFMLNALRLVDGFSLTRFEASTGLPRAQIGAQLAQAEANGWLAIEADLVRPTELGRRFTNDVVALFLGD</sequence>
<dbReference type="SFLD" id="SFLDG01082">
    <property type="entry name" value="B12-binding_domain_containing"/>
    <property type="match status" value="1"/>
</dbReference>
<dbReference type="Pfam" id="PF06969">
    <property type="entry name" value="HemN_C"/>
    <property type="match status" value="1"/>
</dbReference>
<evidence type="ECO:0000256" key="2">
    <source>
        <dbReference type="RuleBase" id="RU364116"/>
    </source>
</evidence>
<dbReference type="SFLD" id="SFLDF00288">
    <property type="entry name" value="HemN-like__clustered_with_nucl"/>
    <property type="match status" value="1"/>
</dbReference>
<reference evidence="4 5" key="1">
    <citation type="submission" date="2018-11" db="EMBL/GenBank/DDBJ databases">
        <title>Lysobacter cryohumiis sp. nov., isolated from soil in the Tianshan Mountains, Xinjiang, China.</title>
        <authorList>
            <person name="Luo Y."/>
            <person name="Sheng H."/>
        </authorList>
    </citation>
    <scope>NUCLEOTIDE SEQUENCE [LARGE SCALE GENOMIC DNA]</scope>
    <source>
        <strain evidence="4 5">ZS60</strain>
    </source>
</reference>
<dbReference type="InterPro" id="IPR007197">
    <property type="entry name" value="rSAM"/>
</dbReference>
<dbReference type="PANTHER" id="PTHR13932:SF5">
    <property type="entry name" value="RADICAL S-ADENOSYL METHIONINE DOMAIN-CONTAINING PROTEIN 1, MITOCHONDRIAL"/>
    <property type="match status" value="1"/>
</dbReference>
<dbReference type="GO" id="GO:0005737">
    <property type="term" value="C:cytoplasm"/>
    <property type="evidence" value="ECO:0007669"/>
    <property type="project" value="UniProtKB-SubCell"/>
</dbReference>
<dbReference type="InterPro" id="IPR006638">
    <property type="entry name" value="Elp3/MiaA/NifB-like_rSAM"/>
</dbReference>
<keyword evidence="2" id="KW-0408">Iron</keyword>
<comment type="similarity">
    <text evidence="1">Belongs to the anaerobic coproporphyrinogen-III oxidase family. HemW subfamily.</text>
</comment>
<evidence type="ECO:0000256" key="1">
    <source>
        <dbReference type="ARBA" id="ARBA00006100"/>
    </source>
</evidence>
<dbReference type="CDD" id="cd01335">
    <property type="entry name" value="Radical_SAM"/>
    <property type="match status" value="1"/>
</dbReference>
<dbReference type="GO" id="GO:0006779">
    <property type="term" value="P:porphyrin-containing compound biosynthetic process"/>
    <property type="evidence" value="ECO:0007669"/>
    <property type="project" value="InterPro"/>
</dbReference>
<evidence type="ECO:0000313" key="4">
    <source>
        <dbReference type="EMBL" id="RNF85885.1"/>
    </source>
</evidence>
<dbReference type="InterPro" id="IPR004559">
    <property type="entry name" value="HemW-like"/>
</dbReference>
<dbReference type="SFLD" id="SFLDF00562">
    <property type="entry name" value="HemN-like__clustered_with_heat"/>
    <property type="match status" value="1"/>
</dbReference>
<keyword evidence="2" id="KW-0963">Cytoplasm</keyword>
<dbReference type="SFLD" id="SFLDG01065">
    <property type="entry name" value="anaerobic_coproporphyrinogen-I"/>
    <property type="match status" value="1"/>
</dbReference>
<dbReference type="InterPro" id="IPR058240">
    <property type="entry name" value="rSAM_sf"/>
</dbReference>
<dbReference type="PANTHER" id="PTHR13932">
    <property type="entry name" value="COPROPORPHYRINIGEN III OXIDASE"/>
    <property type="match status" value="1"/>
</dbReference>
<dbReference type="SUPFAM" id="SSF102114">
    <property type="entry name" value="Radical SAM enzymes"/>
    <property type="match status" value="1"/>
</dbReference>
<keyword evidence="5" id="KW-1185">Reference proteome</keyword>
<dbReference type="PROSITE" id="PS51918">
    <property type="entry name" value="RADICAL_SAM"/>
    <property type="match status" value="1"/>
</dbReference>
<gene>
    <name evidence="4" type="primary">hemW</name>
    <name evidence="4" type="ORF">EER27_00070</name>
</gene>
<keyword evidence="2" id="KW-0949">S-adenosyl-L-methionine</keyword>
<dbReference type="AlphaFoldDB" id="A0A3M8SYW0"/>
<keyword evidence="2" id="KW-0349">Heme</keyword>
<keyword evidence="2" id="KW-0411">Iron-sulfur</keyword>
<dbReference type="Gene3D" id="3.30.750.200">
    <property type="match status" value="1"/>
</dbReference>
<comment type="subcellular location">
    <subcellularLocation>
        <location evidence="2">Cytoplasm</location>
    </subcellularLocation>
</comment>
<dbReference type="Pfam" id="PF04055">
    <property type="entry name" value="Radical_SAM"/>
    <property type="match status" value="1"/>
</dbReference>
<dbReference type="EMBL" id="RIBS01000001">
    <property type="protein sequence ID" value="RNF85885.1"/>
    <property type="molecule type" value="Genomic_DNA"/>
</dbReference>
<proteinExistence type="inferred from homology"/>
<dbReference type="GO" id="GO:0051539">
    <property type="term" value="F:4 iron, 4 sulfur cluster binding"/>
    <property type="evidence" value="ECO:0007669"/>
    <property type="project" value="UniProtKB-UniRule"/>
</dbReference>
<dbReference type="SMART" id="SM00729">
    <property type="entry name" value="Elp3"/>
    <property type="match status" value="1"/>
</dbReference>
<keyword evidence="2" id="KW-0479">Metal-binding</keyword>
<name>A0A3M8SYW0_9GAMM</name>
<comment type="caution">
    <text evidence="4">The sequence shown here is derived from an EMBL/GenBank/DDBJ whole genome shotgun (WGS) entry which is preliminary data.</text>
</comment>